<accession>X0RIG8</accession>
<protein>
    <submittedName>
        <fullName evidence="1">Uncharacterized protein</fullName>
    </submittedName>
</protein>
<dbReference type="EMBL" id="BARS01006418">
    <property type="protein sequence ID" value="GAF68553.1"/>
    <property type="molecule type" value="Genomic_DNA"/>
</dbReference>
<name>X0RIG8_9ZZZZ</name>
<comment type="caution">
    <text evidence="1">The sequence shown here is derived from an EMBL/GenBank/DDBJ whole genome shotgun (WGS) entry which is preliminary data.</text>
</comment>
<gene>
    <name evidence="1" type="ORF">S01H1_12492</name>
</gene>
<sequence length="60" mass="7094">MTELYLHKHKVDSVFQLLGSEENDVTCSVAWAFFKSPSFLKEFLSRMIRWKGNIDNVMIR</sequence>
<organism evidence="1">
    <name type="scientific">marine sediment metagenome</name>
    <dbReference type="NCBI Taxonomy" id="412755"/>
    <lineage>
        <taxon>unclassified sequences</taxon>
        <taxon>metagenomes</taxon>
        <taxon>ecological metagenomes</taxon>
    </lineage>
</organism>
<feature type="non-terminal residue" evidence="1">
    <location>
        <position position="60"/>
    </location>
</feature>
<dbReference type="AlphaFoldDB" id="X0RIG8"/>
<reference evidence="1" key="1">
    <citation type="journal article" date="2014" name="Front. Microbiol.">
        <title>High frequency of phylogenetically diverse reductive dehalogenase-homologous genes in deep subseafloor sedimentary metagenomes.</title>
        <authorList>
            <person name="Kawai M."/>
            <person name="Futagami T."/>
            <person name="Toyoda A."/>
            <person name="Takaki Y."/>
            <person name="Nishi S."/>
            <person name="Hori S."/>
            <person name="Arai W."/>
            <person name="Tsubouchi T."/>
            <person name="Morono Y."/>
            <person name="Uchiyama I."/>
            <person name="Ito T."/>
            <person name="Fujiyama A."/>
            <person name="Inagaki F."/>
            <person name="Takami H."/>
        </authorList>
    </citation>
    <scope>NUCLEOTIDE SEQUENCE</scope>
    <source>
        <strain evidence="1">Expedition CK06-06</strain>
    </source>
</reference>
<evidence type="ECO:0000313" key="1">
    <source>
        <dbReference type="EMBL" id="GAF68553.1"/>
    </source>
</evidence>
<proteinExistence type="predicted"/>